<gene>
    <name evidence="1" type="ORF">LCGC14_0586080</name>
</gene>
<sequence>MTKLLFCIECGDMVMPYDEQKKPRWCRRGRHAIWWIIPTAGILEVYDKQRPTEGENPMWKSRCRVIGIHNEFLQRCIETSKEDKHLTYKDRWKDILEKTDDHYLFKSWETPMVIIIVGMTGDISWAKEVPKDV</sequence>
<name>A0A0F9RYK1_9ZZZZ</name>
<comment type="caution">
    <text evidence="1">The sequence shown here is derived from an EMBL/GenBank/DDBJ whole genome shotgun (WGS) entry which is preliminary data.</text>
</comment>
<proteinExistence type="predicted"/>
<reference evidence="1" key="1">
    <citation type="journal article" date="2015" name="Nature">
        <title>Complex archaea that bridge the gap between prokaryotes and eukaryotes.</title>
        <authorList>
            <person name="Spang A."/>
            <person name="Saw J.H."/>
            <person name="Jorgensen S.L."/>
            <person name="Zaremba-Niedzwiedzka K."/>
            <person name="Martijn J."/>
            <person name="Lind A.E."/>
            <person name="van Eijk R."/>
            <person name="Schleper C."/>
            <person name="Guy L."/>
            <person name="Ettema T.J."/>
        </authorList>
    </citation>
    <scope>NUCLEOTIDE SEQUENCE</scope>
</reference>
<dbReference type="AlphaFoldDB" id="A0A0F9RYK1"/>
<accession>A0A0F9RYK1</accession>
<evidence type="ECO:0000313" key="1">
    <source>
        <dbReference type="EMBL" id="KKN55007.1"/>
    </source>
</evidence>
<dbReference type="EMBL" id="LAZR01000902">
    <property type="protein sequence ID" value="KKN55007.1"/>
    <property type="molecule type" value="Genomic_DNA"/>
</dbReference>
<protein>
    <submittedName>
        <fullName evidence="1">Uncharacterized protein</fullName>
    </submittedName>
</protein>
<organism evidence="1">
    <name type="scientific">marine sediment metagenome</name>
    <dbReference type="NCBI Taxonomy" id="412755"/>
    <lineage>
        <taxon>unclassified sequences</taxon>
        <taxon>metagenomes</taxon>
        <taxon>ecological metagenomes</taxon>
    </lineage>
</organism>